<organism evidence="1 2">
    <name type="scientific">Fusarium decemcellulare</name>
    <dbReference type="NCBI Taxonomy" id="57161"/>
    <lineage>
        <taxon>Eukaryota</taxon>
        <taxon>Fungi</taxon>
        <taxon>Dikarya</taxon>
        <taxon>Ascomycota</taxon>
        <taxon>Pezizomycotina</taxon>
        <taxon>Sordariomycetes</taxon>
        <taxon>Hypocreomycetidae</taxon>
        <taxon>Hypocreales</taxon>
        <taxon>Nectriaceae</taxon>
        <taxon>Fusarium</taxon>
        <taxon>Fusarium decemcellulare species complex</taxon>
    </lineage>
</organism>
<comment type="caution">
    <text evidence="1">The sequence shown here is derived from an EMBL/GenBank/DDBJ whole genome shotgun (WGS) entry which is preliminary data.</text>
</comment>
<sequence length="149" mass="17198">MTAPDRARLLKTAHDHIEEFNKWTPESVLAYRNPSSTHEYRPASLGIGRLNHSDLTATLNNMRLKVPEFKFTIIHDETMVDVEQRKVLLSLKCRAPTAVGVYENEYFWVLNMSEDGTEIEKSVEFMDSDYAHAFMTKLGLIERPDPLQK</sequence>
<dbReference type="Proteomes" id="UP001148629">
    <property type="component" value="Unassembled WGS sequence"/>
</dbReference>
<accession>A0ACC1SYL4</accession>
<protein>
    <submittedName>
        <fullName evidence="1">Uncharacterized protein</fullName>
    </submittedName>
</protein>
<dbReference type="EMBL" id="JANRMS010000033">
    <property type="protein sequence ID" value="KAJ3549009.1"/>
    <property type="molecule type" value="Genomic_DNA"/>
</dbReference>
<proteinExistence type="predicted"/>
<gene>
    <name evidence="1" type="ORF">NM208_g717</name>
</gene>
<evidence type="ECO:0000313" key="2">
    <source>
        <dbReference type="Proteomes" id="UP001148629"/>
    </source>
</evidence>
<keyword evidence="2" id="KW-1185">Reference proteome</keyword>
<evidence type="ECO:0000313" key="1">
    <source>
        <dbReference type="EMBL" id="KAJ3549009.1"/>
    </source>
</evidence>
<name>A0ACC1SYL4_9HYPO</name>
<reference evidence="1" key="1">
    <citation type="submission" date="2022-08" db="EMBL/GenBank/DDBJ databases">
        <title>Genome Sequence of Fusarium decemcellulare.</title>
        <authorList>
            <person name="Buettner E."/>
        </authorList>
    </citation>
    <scope>NUCLEOTIDE SEQUENCE</scope>
    <source>
        <strain evidence="1">Babe19</strain>
    </source>
</reference>